<sequence>MAGLARDSVELINAGQGRLLGFARVVGRRR</sequence>
<organism evidence="1 2">
    <name type="scientific">Streptomyces griseochromogenes</name>
    <dbReference type="NCBI Taxonomy" id="68214"/>
    <lineage>
        <taxon>Bacteria</taxon>
        <taxon>Bacillati</taxon>
        <taxon>Actinomycetota</taxon>
        <taxon>Actinomycetes</taxon>
        <taxon>Kitasatosporales</taxon>
        <taxon>Streptomycetaceae</taxon>
        <taxon>Streptomyces</taxon>
    </lineage>
</organism>
<name>A0ABS4LWX4_9ACTN</name>
<reference evidence="1 2" key="1">
    <citation type="submission" date="2021-03" db="EMBL/GenBank/DDBJ databases">
        <title>Genomic Encyclopedia of Type Strains, Phase IV (KMG-IV): sequencing the most valuable type-strain genomes for metagenomic binning, comparative biology and taxonomic classification.</title>
        <authorList>
            <person name="Goeker M."/>
        </authorList>
    </citation>
    <scope>NUCLEOTIDE SEQUENCE [LARGE SCALE GENOMIC DNA]</scope>
    <source>
        <strain evidence="1 2">DSM 40499</strain>
    </source>
</reference>
<gene>
    <name evidence="1" type="ORF">J2Z21_004868</name>
</gene>
<dbReference type="EMBL" id="JAGGLP010000009">
    <property type="protein sequence ID" value="MBP2051891.1"/>
    <property type="molecule type" value="Genomic_DNA"/>
</dbReference>
<evidence type="ECO:0000313" key="2">
    <source>
        <dbReference type="Proteomes" id="UP001519309"/>
    </source>
</evidence>
<evidence type="ECO:0000313" key="1">
    <source>
        <dbReference type="EMBL" id="MBP2051891.1"/>
    </source>
</evidence>
<accession>A0ABS4LWX4</accession>
<dbReference type="Proteomes" id="UP001519309">
    <property type="component" value="Unassembled WGS sequence"/>
</dbReference>
<keyword evidence="2" id="KW-1185">Reference proteome</keyword>
<protein>
    <submittedName>
        <fullName evidence="1">Uncharacterized protein</fullName>
    </submittedName>
</protein>
<proteinExistence type="predicted"/>
<comment type="caution">
    <text evidence="1">The sequence shown here is derived from an EMBL/GenBank/DDBJ whole genome shotgun (WGS) entry which is preliminary data.</text>
</comment>